<evidence type="ECO:0000313" key="2">
    <source>
        <dbReference type="EMBL" id="KAK4312672.1"/>
    </source>
</evidence>
<keyword evidence="3" id="KW-1185">Reference proteome</keyword>
<proteinExistence type="predicted"/>
<gene>
    <name evidence="2" type="ORF">Pmani_015922</name>
</gene>
<name>A0AAE1PSW4_9EUCA</name>
<sequence length="87" mass="9334">MTEAAATYVTPSISGFLGLTSPEKKSISSNLSAQPPPAEASNESPGLDRYRLIQWSVTQPLLMTVEMDTQTHATESDAFLAVFKMAA</sequence>
<accession>A0AAE1PSW4</accession>
<dbReference type="AlphaFoldDB" id="A0AAE1PSW4"/>
<evidence type="ECO:0000256" key="1">
    <source>
        <dbReference type="SAM" id="MobiDB-lite"/>
    </source>
</evidence>
<dbReference type="EMBL" id="JAWZYT010001389">
    <property type="protein sequence ID" value="KAK4312672.1"/>
    <property type="molecule type" value="Genomic_DNA"/>
</dbReference>
<organism evidence="2 3">
    <name type="scientific">Petrolisthes manimaculis</name>
    <dbReference type="NCBI Taxonomy" id="1843537"/>
    <lineage>
        <taxon>Eukaryota</taxon>
        <taxon>Metazoa</taxon>
        <taxon>Ecdysozoa</taxon>
        <taxon>Arthropoda</taxon>
        <taxon>Crustacea</taxon>
        <taxon>Multicrustacea</taxon>
        <taxon>Malacostraca</taxon>
        <taxon>Eumalacostraca</taxon>
        <taxon>Eucarida</taxon>
        <taxon>Decapoda</taxon>
        <taxon>Pleocyemata</taxon>
        <taxon>Anomura</taxon>
        <taxon>Galatheoidea</taxon>
        <taxon>Porcellanidae</taxon>
        <taxon>Petrolisthes</taxon>
    </lineage>
</organism>
<evidence type="ECO:0000313" key="3">
    <source>
        <dbReference type="Proteomes" id="UP001292094"/>
    </source>
</evidence>
<feature type="region of interest" description="Disordered" evidence="1">
    <location>
        <begin position="23"/>
        <end position="45"/>
    </location>
</feature>
<reference evidence="2" key="1">
    <citation type="submission" date="2023-11" db="EMBL/GenBank/DDBJ databases">
        <title>Genome assemblies of two species of porcelain crab, Petrolisthes cinctipes and Petrolisthes manimaculis (Anomura: Porcellanidae).</title>
        <authorList>
            <person name="Angst P."/>
        </authorList>
    </citation>
    <scope>NUCLEOTIDE SEQUENCE</scope>
    <source>
        <strain evidence="2">PB745_02</strain>
        <tissue evidence="2">Gill</tissue>
    </source>
</reference>
<protein>
    <submittedName>
        <fullName evidence="2">Uncharacterized protein</fullName>
    </submittedName>
</protein>
<dbReference type="Proteomes" id="UP001292094">
    <property type="component" value="Unassembled WGS sequence"/>
</dbReference>
<comment type="caution">
    <text evidence="2">The sequence shown here is derived from an EMBL/GenBank/DDBJ whole genome shotgun (WGS) entry which is preliminary data.</text>
</comment>